<keyword evidence="1" id="KW-0808">Transferase</keyword>
<keyword evidence="4" id="KW-1185">Reference proteome</keyword>
<reference evidence="3 4" key="1">
    <citation type="submission" date="2022-10" db="EMBL/GenBank/DDBJ databases">
        <title>High-quality genome sequences of two octocoral-associated bacteria, Endozoicomonas euniceicola EF212 and Endozoicomonas gorgoniicola PS125.</title>
        <authorList>
            <person name="Chiou Y.-J."/>
            <person name="Chen Y.-H."/>
        </authorList>
    </citation>
    <scope>NUCLEOTIDE SEQUENCE [LARGE SCALE GENOMIC DNA]</scope>
    <source>
        <strain evidence="3 4">PS125</strain>
    </source>
</reference>
<dbReference type="PANTHER" id="PTHR44068">
    <property type="entry name" value="ZGC:194242"/>
    <property type="match status" value="1"/>
</dbReference>
<dbReference type="GO" id="GO:0008168">
    <property type="term" value="F:methyltransferase activity"/>
    <property type="evidence" value="ECO:0007669"/>
    <property type="project" value="UniProtKB-KW"/>
</dbReference>
<protein>
    <submittedName>
        <fullName evidence="3">Class I SAM-dependent methyltransferase</fullName>
    </submittedName>
</protein>
<dbReference type="Pfam" id="PF08241">
    <property type="entry name" value="Methyltransf_11"/>
    <property type="match status" value="1"/>
</dbReference>
<dbReference type="RefSeq" id="WP_262565148.1">
    <property type="nucleotide sequence ID" value="NZ_JAPFCC010000001.1"/>
</dbReference>
<name>A0ABT3N2F9_9GAMM</name>
<dbReference type="CDD" id="cd02440">
    <property type="entry name" value="AdoMet_MTases"/>
    <property type="match status" value="1"/>
</dbReference>
<sequence length="291" mass="32630">MIEQIEQEVEKHYGDRSVDLEEKIIQALRKEGKDINNLVWTDLNGLDEFHLRKREATVEMASLLNLQPETRVLDAGSGLGGPSRYLASEYGCHINGIDLSGVFCDVARSFARRFGFEDRLSYQQGSVLDLPFADDSFDVTWTQHVSMNIENKAGFFTELARVLKPDGMLACYDIIAGSGEPIDFPVPWAKTQNISFLASAEEQKQAITHSGLDILSWDDKSQEALVWLETAQEKFRAGLIAGEPRPLGSKLFLGEMFSEVMSNQVRNFQSGRTRVVQIIGRKTVKPDLVIN</sequence>
<proteinExistence type="predicted"/>
<evidence type="ECO:0000259" key="2">
    <source>
        <dbReference type="Pfam" id="PF08241"/>
    </source>
</evidence>
<evidence type="ECO:0000313" key="3">
    <source>
        <dbReference type="EMBL" id="MCW7555389.1"/>
    </source>
</evidence>
<feature type="domain" description="Methyltransferase type 11" evidence="2">
    <location>
        <begin position="73"/>
        <end position="171"/>
    </location>
</feature>
<dbReference type="InterPro" id="IPR013216">
    <property type="entry name" value="Methyltransf_11"/>
</dbReference>
<keyword evidence="3" id="KW-0489">Methyltransferase</keyword>
<comment type="caution">
    <text evidence="3">The sequence shown here is derived from an EMBL/GenBank/DDBJ whole genome shotgun (WGS) entry which is preliminary data.</text>
</comment>
<dbReference type="GO" id="GO:0032259">
    <property type="term" value="P:methylation"/>
    <property type="evidence" value="ECO:0007669"/>
    <property type="project" value="UniProtKB-KW"/>
</dbReference>
<dbReference type="Gene3D" id="3.40.50.150">
    <property type="entry name" value="Vaccinia Virus protein VP39"/>
    <property type="match status" value="1"/>
</dbReference>
<organism evidence="3 4">
    <name type="scientific">Endozoicomonas gorgoniicola</name>
    <dbReference type="NCBI Taxonomy" id="1234144"/>
    <lineage>
        <taxon>Bacteria</taxon>
        <taxon>Pseudomonadati</taxon>
        <taxon>Pseudomonadota</taxon>
        <taxon>Gammaproteobacteria</taxon>
        <taxon>Oceanospirillales</taxon>
        <taxon>Endozoicomonadaceae</taxon>
        <taxon>Endozoicomonas</taxon>
    </lineage>
</organism>
<accession>A0ABT3N2F9</accession>
<gene>
    <name evidence="3" type="ORF">NX722_22700</name>
</gene>
<dbReference type="EMBL" id="JAPFCC010000001">
    <property type="protein sequence ID" value="MCW7555389.1"/>
    <property type="molecule type" value="Genomic_DNA"/>
</dbReference>
<dbReference type="InterPro" id="IPR050447">
    <property type="entry name" value="Erg6_SMT_methyltransf"/>
</dbReference>
<dbReference type="Proteomes" id="UP001209854">
    <property type="component" value="Unassembled WGS sequence"/>
</dbReference>
<dbReference type="PANTHER" id="PTHR44068:SF11">
    <property type="entry name" value="GERANYL DIPHOSPHATE 2-C-METHYLTRANSFERASE"/>
    <property type="match status" value="1"/>
</dbReference>
<dbReference type="SUPFAM" id="SSF53335">
    <property type="entry name" value="S-adenosyl-L-methionine-dependent methyltransferases"/>
    <property type="match status" value="1"/>
</dbReference>
<evidence type="ECO:0000313" key="4">
    <source>
        <dbReference type="Proteomes" id="UP001209854"/>
    </source>
</evidence>
<evidence type="ECO:0000256" key="1">
    <source>
        <dbReference type="ARBA" id="ARBA00022679"/>
    </source>
</evidence>
<dbReference type="InterPro" id="IPR029063">
    <property type="entry name" value="SAM-dependent_MTases_sf"/>
</dbReference>